<evidence type="ECO:0000313" key="4">
    <source>
        <dbReference type="Proteomes" id="UP000321562"/>
    </source>
</evidence>
<gene>
    <name evidence="3" type="ORF">FQV27_07550</name>
</gene>
<feature type="transmembrane region" description="Helical" evidence="1">
    <location>
        <begin position="36"/>
        <end position="53"/>
    </location>
</feature>
<proteinExistence type="predicted"/>
<organism evidence="3 4">
    <name type="scientific">Paracoccus aurantiacus</name>
    <dbReference type="NCBI Taxonomy" id="2599412"/>
    <lineage>
        <taxon>Bacteria</taxon>
        <taxon>Pseudomonadati</taxon>
        <taxon>Pseudomonadota</taxon>
        <taxon>Alphaproteobacteria</taxon>
        <taxon>Rhodobacterales</taxon>
        <taxon>Paracoccaceae</taxon>
        <taxon>Paracoccus</taxon>
    </lineage>
</organism>
<dbReference type="EMBL" id="VOPL01000002">
    <property type="protein sequence ID" value="TXB69951.1"/>
    <property type="molecule type" value="Genomic_DNA"/>
</dbReference>
<comment type="caution">
    <text evidence="3">The sequence shown here is derived from an EMBL/GenBank/DDBJ whole genome shotgun (WGS) entry which is preliminary data.</text>
</comment>
<feature type="transmembrane region" description="Helical" evidence="1">
    <location>
        <begin position="73"/>
        <end position="96"/>
    </location>
</feature>
<dbReference type="Pfam" id="PF14317">
    <property type="entry name" value="YcxB"/>
    <property type="match status" value="1"/>
</dbReference>
<dbReference type="Proteomes" id="UP000321562">
    <property type="component" value="Unassembled WGS sequence"/>
</dbReference>
<dbReference type="RefSeq" id="WP_147097242.1">
    <property type="nucleotide sequence ID" value="NZ_JBHUFH010000001.1"/>
</dbReference>
<keyword evidence="1" id="KW-0472">Membrane</keyword>
<reference evidence="3 4" key="1">
    <citation type="submission" date="2019-08" db="EMBL/GenBank/DDBJ databases">
        <authorList>
            <person name="Ye J."/>
        </authorList>
    </citation>
    <scope>NUCLEOTIDE SEQUENCE [LARGE SCALE GENOMIC DNA]</scope>
    <source>
        <strain evidence="3 4">TK008</strain>
    </source>
</reference>
<dbReference type="AlphaFoldDB" id="A0A5C6S7C4"/>
<keyword evidence="4" id="KW-1185">Reference proteome</keyword>
<feature type="domain" description="YcxB-like C-terminal" evidence="2">
    <location>
        <begin position="114"/>
        <end position="171"/>
    </location>
</feature>
<dbReference type="InterPro" id="IPR025588">
    <property type="entry name" value="YcxB-like_C"/>
</dbReference>
<evidence type="ECO:0000313" key="3">
    <source>
        <dbReference type="EMBL" id="TXB69951.1"/>
    </source>
</evidence>
<keyword evidence="1" id="KW-0812">Transmembrane</keyword>
<protein>
    <submittedName>
        <fullName evidence="3">YcxB family protein</fullName>
    </submittedName>
</protein>
<dbReference type="OrthoDB" id="192188at2"/>
<sequence length="179" mass="20566">MQPTDLVRSAVIELTPRDFRLAHRLRALSGYRRGKTLIRLLLVWLFAIAVFGVSDYLDGARGARLLNGLLHAAAIYGLLMVGVLLLMSFVLTPLVIRRRFRQDKLVGLPAQVSWNEKRYKVVAPNAQSDVQWTDYNKILSDRHSFLFFVSDYSFQILPTRFLTEAQIADIDRITARFRD</sequence>
<evidence type="ECO:0000256" key="1">
    <source>
        <dbReference type="SAM" id="Phobius"/>
    </source>
</evidence>
<evidence type="ECO:0000259" key="2">
    <source>
        <dbReference type="Pfam" id="PF14317"/>
    </source>
</evidence>
<accession>A0A5C6S7C4</accession>
<keyword evidence="1" id="KW-1133">Transmembrane helix</keyword>
<name>A0A5C6S7C4_9RHOB</name>